<sequence length="170" mass="18037">MRLRLALALLLLAGSGVTPLGAQPRDFSCVGVEELEEDTASLRFARNADRLPEGAAAALAPLAEAAREDHHRNICVLGYAAAEEGGAQTASRLAARRARAVAEELSRLGVERDRIRAEARTRGFTPGRGDRQAGVRVIVLPSLDRPARPEAPAPAPAPEPDPGIPIRYSP</sequence>
<dbReference type="AlphaFoldDB" id="A0A840A9Y8"/>
<accession>A0A840A9Y8</accession>
<feature type="chain" id="PRO_5032440619" description="OmpA-like domain-containing protein" evidence="2">
    <location>
        <begin position="23"/>
        <end position="170"/>
    </location>
</feature>
<feature type="region of interest" description="Disordered" evidence="1">
    <location>
        <begin position="121"/>
        <end position="170"/>
    </location>
</feature>
<dbReference type="Gene3D" id="3.30.1330.60">
    <property type="entry name" value="OmpA-like domain"/>
    <property type="match status" value="1"/>
</dbReference>
<gene>
    <name evidence="4" type="ORF">GGQ83_000550</name>
</gene>
<evidence type="ECO:0000313" key="4">
    <source>
        <dbReference type="EMBL" id="MBB3897124.1"/>
    </source>
</evidence>
<protein>
    <recommendedName>
        <fullName evidence="3">OmpA-like domain-containing protein</fullName>
    </recommendedName>
</protein>
<dbReference type="InterPro" id="IPR006665">
    <property type="entry name" value="OmpA-like"/>
</dbReference>
<name>A0A840A9Y8_9PROT</name>
<dbReference type="InterPro" id="IPR036737">
    <property type="entry name" value="OmpA-like_sf"/>
</dbReference>
<dbReference type="RefSeq" id="WP_184382063.1">
    <property type="nucleotide sequence ID" value="NZ_JACIDJ010000001.1"/>
</dbReference>
<feature type="compositionally biased region" description="Pro residues" evidence="1">
    <location>
        <begin position="149"/>
        <end position="163"/>
    </location>
</feature>
<dbReference type="Pfam" id="PF00691">
    <property type="entry name" value="OmpA"/>
    <property type="match status" value="1"/>
</dbReference>
<dbReference type="SUPFAM" id="SSF103088">
    <property type="entry name" value="OmpA-like"/>
    <property type="match status" value="1"/>
</dbReference>
<evidence type="ECO:0000256" key="2">
    <source>
        <dbReference type="SAM" id="SignalP"/>
    </source>
</evidence>
<evidence type="ECO:0000256" key="1">
    <source>
        <dbReference type="SAM" id="MobiDB-lite"/>
    </source>
</evidence>
<reference evidence="4 5" key="1">
    <citation type="submission" date="2020-08" db="EMBL/GenBank/DDBJ databases">
        <title>Genomic Encyclopedia of Type Strains, Phase IV (KMG-IV): sequencing the most valuable type-strain genomes for metagenomic binning, comparative biology and taxonomic classification.</title>
        <authorList>
            <person name="Goeker M."/>
        </authorList>
    </citation>
    <scope>NUCLEOTIDE SEQUENCE [LARGE SCALE GENOMIC DNA]</scope>
    <source>
        <strain evidence="4 5">DSM 19979</strain>
    </source>
</reference>
<feature type="domain" description="OmpA-like" evidence="3">
    <location>
        <begin position="43"/>
        <end position="120"/>
    </location>
</feature>
<keyword evidence="5" id="KW-1185">Reference proteome</keyword>
<evidence type="ECO:0000259" key="3">
    <source>
        <dbReference type="Pfam" id="PF00691"/>
    </source>
</evidence>
<evidence type="ECO:0000313" key="5">
    <source>
        <dbReference type="Proteomes" id="UP000553193"/>
    </source>
</evidence>
<proteinExistence type="predicted"/>
<dbReference type="EMBL" id="JACIDJ010000001">
    <property type="protein sequence ID" value="MBB3897124.1"/>
    <property type="molecule type" value="Genomic_DNA"/>
</dbReference>
<dbReference type="Proteomes" id="UP000553193">
    <property type="component" value="Unassembled WGS sequence"/>
</dbReference>
<keyword evidence="2" id="KW-0732">Signal</keyword>
<organism evidence="4 5">
    <name type="scientific">Roseococcus suduntuyensis</name>
    <dbReference type="NCBI Taxonomy" id="455361"/>
    <lineage>
        <taxon>Bacteria</taxon>
        <taxon>Pseudomonadati</taxon>
        <taxon>Pseudomonadota</taxon>
        <taxon>Alphaproteobacteria</taxon>
        <taxon>Acetobacterales</taxon>
        <taxon>Roseomonadaceae</taxon>
        <taxon>Roseococcus</taxon>
    </lineage>
</organism>
<feature type="signal peptide" evidence="2">
    <location>
        <begin position="1"/>
        <end position="22"/>
    </location>
</feature>
<comment type="caution">
    <text evidence="4">The sequence shown here is derived from an EMBL/GenBank/DDBJ whole genome shotgun (WGS) entry which is preliminary data.</text>
</comment>